<geneLocation type="plasmid" evidence="4">
    <name>pa</name>
</geneLocation>
<keyword evidence="2" id="KW-0614">Plasmid</keyword>
<protein>
    <submittedName>
        <fullName evidence="2">Uncharacterized protein</fullName>
    </submittedName>
</protein>
<dbReference type="OrthoDB" id="7226439at2"/>
<dbReference type="AlphaFoldDB" id="A0A857FV89"/>
<geneLocation type="plasmid" evidence="2">
    <name>pA</name>
</geneLocation>
<evidence type="ECO:0000313" key="4">
    <source>
        <dbReference type="Proteomes" id="UP000464674"/>
    </source>
</evidence>
<reference evidence="2 4" key="1">
    <citation type="journal article" date="2020" name="Carbohydr. Polym.">
        <title>Characterization and optimization of production of bacterial cellulose from strain CGMCC 17276 based on whole-genome analysis.</title>
        <authorList>
            <person name="Lu T."/>
            <person name="Gao H."/>
            <person name="Liao B."/>
            <person name="Wu J."/>
            <person name="Zhang W."/>
            <person name="Huang J."/>
            <person name="Liu M."/>
            <person name="Huang J."/>
            <person name="Chang Z."/>
            <person name="Jin M."/>
            <person name="Yi Z."/>
            <person name="Jiang D."/>
        </authorList>
    </citation>
    <scope>NUCLEOTIDE SEQUENCE [LARGE SCALE GENOMIC DNA]</scope>
    <source>
        <strain evidence="2 4">CGMCC 17276</strain>
        <plasmid evidence="4">pa</plasmid>
        <plasmid evidence="2">pA</plasmid>
    </source>
</reference>
<proteinExistence type="predicted"/>
<dbReference type="EMBL" id="CP041349">
    <property type="protein sequence ID" value="QHC37455.1"/>
    <property type="molecule type" value="Genomic_DNA"/>
</dbReference>
<evidence type="ECO:0000313" key="3">
    <source>
        <dbReference type="EMBL" id="QHC37455.1"/>
    </source>
</evidence>
<organism evidence="2 4">
    <name type="scientific">Komagataeibacter xylinus</name>
    <name type="common">Gluconacetobacter xylinus</name>
    <dbReference type="NCBI Taxonomy" id="28448"/>
    <lineage>
        <taxon>Bacteria</taxon>
        <taxon>Pseudomonadati</taxon>
        <taxon>Pseudomonadota</taxon>
        <taxon>Alphaproteobacteria</taxon>
        <taxon>Acetobacterales</taxon>
        <taxon>Acetobacteraceae</taxon>
        <taxon>Komagataeibacter</taxon>
    </lineage>
</organism>
<sequence>MMLFEGYHTVMRMRPVLFLRTYAPLTLQLCLFGIPWKASATPAKAPGVAYFTPQNASSSSPHSIPLSNPSATPNSRTLQESFYQSAPAPRSLTTSPGLKNLDHVGPFAIEHSQSSPIPLEQGTTITAAYPVKGVQGMDLVVNAFGGHRQTNTGSNVGSAAVTAGVRFKW</sequence>
<evidence type="ECO:0000313" key="2">
    <source>
        <dbReference type="EMBL" id="QHC37297.1"/>
    </source>
</evidence>
<dbReference type="Proteomes" id="UP000464674">
    <property type="component" value="Plasmid pA"/>
</dbReference>
<accession>A0A857FV89</accession>
<gene>
    <name evidence="2" type="ORF">FMA36_16835</name>
    <name evidence="3" type="ORF">FMA36_17990</name>
</gene>
<dbReference type="RefSeq" id="WP_159264131.1">
    <property type="nucleotide sequence ID" value="NZ_CP041349.1"/>
</dbReference>
<name>A0A857FV89_KOMXY</name>
<feature type="compositionally biased region" description="Low complexity" evidence="1">
    <location>
        <begin position="57"/>
        <end position="70"/>
    </location>
</feature>
<evidence type="ECO:0000256" key="1">
    <source>
        <dbReference type="SAM" id="MobiDB-lite"/>
    </source>
</evidence>
<dbReference type="EMBL" id="CP041349">
    <property type="protein sequence ID" value="QHC37297.1"/>
    <property type="molecule type" value="Genomic_DNA"/>
</dbReference>
<feature type="region of interest" description="Disordered" evidence="1">
    <location>
        <begin position="57"/>
        <end position="76"/>
    </location>
</feature>